<feature type="coiled-coil region" evidence="1">
    <location>
        <begin position="431"/>
        <end position="458"/>
    </location>
</feature>
<keyword evidence="1" id="KW-0175">Coiled coil</keyword>
<proteinExistence type="predicted"/>
<evidence type="ECO:0008006" key="4">
    <source>
        <dbReference type="Google" id="ProtNLM"/>
    </source>
</evidence>
<evidence type="ECO:0000256" key="2">
    <source>
        <dbReference type="SAM" id="MobiDB-lite"/>
    </source>
</evidence>
<reference evidence="3" key="1">
    <citation type="submission" date="2024-07" db="EMBL/GenBank/DDBJ databases">
        <authorList>
            <person name="Yu S.T."/>
        </authorList>
    </citation>
    <scope>NUCLEOTIDE SEQUENCE</scope>
    <source>
        <strain evidence="3">R28</strain>
    </source>
</reference>
<dbReference type="PANTHER" id="PTHR45615">
    <property type="entry name" value="MYOSIN HEAVY CHAIN, NON-MUSCLE"/>
    <property type="match status" value="1"/>
</dbReference>
<feature type="region of interest" description="Disordered" evidence="2">
    <location>
        <begin position="880"/>
        <end position="900"/>
    </location>
</feature>
<organism evidence="3">
    <name type="scientific">Streptomyces sp. R28</name>
    <dbReference type="NCBI Taxonomy" id="3238628"/>
    <lineage>
        <taxon>Bacteria</taxon>
        <taxon>Bacillati</taxon>
        <taxon>Actinomycetota</taxon>
        <taxon>Actinomycetes</taxon>
        <taxon>Kitasatosporales</taxon>
        <taxon>Streptomycetaceae</taxon>
        <taxon>Streptomyces</taxon>
    </lineage>
</organism>
<evidence type="ECO:0000256" key="1">
    <source>
        <dbReference type="SAM" id="Coils"/>
    </source>
</evidence>
<dbReference type="EMBL" id="CP163439">
    <property type="protein sequence ID" value="XDQ38251.1"/>
    <property type="molecule type" value="Genomic_DNA"/>
</dbReference>
<feature type="coiled-coil region" evidence="1">
    <location>
        <begin position="510"/>
        <end position="547"/>
    </location>
</feature>
<evidence type="ECO:0000313" key="3">
    <source>
        <dbReference type="EMBL" id="XDQ38251.1"/>
    </source>
</evidence>
<protein>
    <recommendedName>
        <fullName evidence="4">Chromosome segregation ATPase</fullName>
    </recommendedName>
</protein>
<gene>
    <name evidence="3" type="ORF">AB5J49_35530</name>
</gene>
<feature type="coiled-coil region" evidence="1">
    <location>
        <begin position="798"/>
        <end position="832"/>
    </location>
</feature>
<dbReference type="RefSeq" id="WP_369172949.1">
    <property type="nucleotide sequence ID" value="NZ_CP163439.1"/>
</dbReference>
<name>A0AB39Q629_9ACTN</name>
<feature type="coiled-coil region" evidence="1">
    <location>
        <begin position="283"/>
        <end position="382"/>
    </location>
</feature>
<sequence length="1486" mass="164343">MYELSRVMLQSVGPAGARYQNVLLDFSAVGRQVSDRRMSLFGAGESVRRPSPATVLFLENGGGKSVLIKLIFSVVLPGRRQVVGTSGGGVLERFVLPKDTAHVVLEWTHARSGRRLITGKVMEWKDRRESSDPRNLIERWYHFRPTSALSLDNLPFSANNYYRTRADYLLELQKAQAADPTLEYDEFERQGEWSERLADLNLDPELFKYQRSMNADEGEAAEAFSFTSDIAFVNFLLGAVLPTDPAKELADLLDTYAGRLHLRTELLLERDFAQGALDILRPLADARASADEARDRRRTAAQDMANLLGRLKVRAEEEAKAVRRIQKEAEQLAAESASANTEHLRLQAVTVELERLLAELRFNDAQSEAEKAETEALRAEAESAAWNVVPTVLRQLSAEQRVSDLRALVAAAEEAARPALVARDKAAALLIRALRDGVKELRDKADRIEAEATAAAAQAEVDQKAHNDALARAISQVKEAETAEQRVGEVRDLIADAMRGGLLAPGVSAAAALEQAKAAAADNASRLKALEKEVKRLEVEQQAAAQTVRVSERRLAVLHRALDTADQEWNAAAARKDALGADPAFPDLLGQRPQDLETDAEALRSRLAEVQDKAVAEITDLHVAEARDERARIALESTELLPASPEATRVKEILAEGGITAWTGWEYLAAIPDVERRRTLVGQVPQLASGVLLNNPAQLSAAEELVNSQEPHPSVFLAVGTTEAVTRTHSEIGGVGFVVDAHPALYDERAADVERRLVRQRHDRRVERLAELAERRGTAATLVARIEEWRRDFPPGRLAELQQQAEERRRLVEAGEQEVEELRVAHDELGEARDTALEETEPVRVAQRGLDERAHHLTSLADQEARVPGWESTAALHREAGEREREAARNADEKARRGREQAAGLLREVDGMRASASRLSEELTALPLDVEPSATTECASAPLEVLRRDYARTVETYLRASAGDRLLNDLRQAENDTSLIAAELEDHADSVVGVAHNLLNGPYGADGASRELARRLAEQAAPELRRRAAESSAHSARRKEEFEKFITPNSQLDLTPFERPRHVVHGLRLVEMAKQTRDEAFRVVSELTRHGQYLVESLEQAESSRKGFGQLLLGGEEFSEFAPITGLSGPEPFQGDTTAAAAEHRAARTAHDECRKRESVAEDEERRLADQLVRHANRGRFLPLETSSRKIILEIDRAELPKRAAEWTGAMRRRLRSLTDDLDTIGRHRNAIVQQLSQQVTEALETLRRAERFSRLPKGLGDWSGQNFLRIRFKSIPEAALLDRMGQLVDDMAKSTITTLEAGREPKRDGLSLILKGVAAGAPRGFRVTIIKPDSVLLAQRVPVSDIRAVFSGGQLLTTAIILYCTMAALRANDRGRVGHQHSGVLFLDNPIGRASTTYLLRLQQSVAQALGVQLIYTTGLFDTNALDTFPLVVRLRNDADLRARRKYLSVEGTFGRYLDESLAGNGSQISASRYFTKEDAVDGDE</sequence>
<accession>A0AB39Q629</accession>
<dbReference type="PANTHER" id="PTHR45615:SF80">
    <property type="entry name" value="GRIP DOMAIN-CONTAINING PROTEIN"/>
    <property type="match status" value="1"/>
</dbReference>